<dbReference type="PANTHER" id="PTHR30329">
    <property type="entry name" value="STATOR ELEMENT OF FLAGELLAR MOTOR COMPLEX"/>
    <property type="match status" value="1"/>
</dbReference>
<name>A0A2T3ITW7_9GAMM</name>
<feature type="domain" description="OmpA-like" evidence="5">
    <location>
        <begin position="67"/>
        <end position="184"/>
    </location>
</feature>
<proteinExistence type="predicted"/>
<keyword evidence="7" id="KW-1185">Reference proteome</keyword>
<dbReference type="Proteomes" id="UP000241222">
    <property type="component" value="Unassembled WGS sequence"/>
</dbReference>
<dbReference type="GO" id="GO:0009279">
    <property type="term" value="C:cell outer membrane"/>
    <property type="evidence" value="ECO:0007669"/>
    <property type="project" value="UniProtKB-SubCell"/>
</dbReference>
<evidence type="ECO:0000256" key="4">
    <source>
        <dbReference type="PROSITE-ProRule" id="PRU00473"/>
    </source>
</evidence>
<dbReference type="PROSITE" id="PS51123">
    <property type="entry name" value="OMPA_2"/>
    <property type="match status" value="1"/>
</dbReference>
<evidence type="ECO:0000256" key="1">
    <source>
        <dbReference type="ARBA" id="ARBA00004442"/>
    </source>
</evidence>
<dbReference type="RefSeq" id="WP_107350923.1">
    <property type="nucleotide sequence ID" value="NZ_PYMH01000013.1"/>
</dbReference>
<keyword evidence="2 4" id="KW-0472">Membrane</keyword>
<dbReference type="OrthoDB" id="9782229at2"/>
<dbReference type="PROSITE" id="PS51257">
    <property type="entry name" value="PROKAR_LIPOPROTEIN"/>
    <property type="match status" value="1"/>
</dbReference>
<keyword evidence="3" id="KW-0998">Cell outer membrane</keyword>
<dbReference type="Gene3D" id="3.30.1330.60">
    <property type="entry name" value="OmpA-like domain"/>
    <property type="match status" value="1"/>
</dbReference>
<dbReference type="InterPro" id="IPR036737">
    <property type="entry name" value="OmpA-like_sf"/>
</dbReference>
<comment type="caution">
    <text evidence="6">The sequence shown here is derived from an EMBL/GenBank/DDBJ whole genome shotgun (WGS) entry which is preliminary data.</text>
</comment>
<dbReference type="InterPro" id="IPR006665">
    <property type="entry name" value="OmpA-like"/>
</dbReference>
<comment type="subcellular location">
    <subcellularLocation>
        <location evidence="1">Cell outer membrane</location>
    </subcellularLocation>
</comment>
<dbReference type="SUPFAM" id="SSF103088">
    <property type="entry name" value="OmpA-like"/>
    <property type="match status" value="1"/>
</dbReference>
<evidence type="ECO:0000256" key="2">
    <source>
        <dbReference type="ARBA" id="ARBA00023136"/>
    </source>
</evidence>
<accession>A0A2T3ITW7</accession>
<evidence type="ECO:0000259" key="5">
    <source>
        <dbReference type="PROSITE" id="PS51123"/>
    </source>
</evidence>
<protein>
    <recommendedName>
        <fullName evidence="5">OmpA-like domain-containing protein</fullName>
    </recommendedName>
</protein>
<gene>
    <name evidence="6" type="ORF">C9I99_21655</name>
</gene>
<dbReference type="PRINTS" id="PR01021">
    <property type="entry name" value="OMPADOMAIN"/>
</dbReference>
<dbReference type="CDD" id="cd07185">
    <property type="entry name" value="OmpA_C-like"/>
    <property type="match status" value="1"/>
</dbReference>
<evidence type="ECO:0000313" key="7">
    <source>
        <dbReference type="Proteomes" id="UP000241222"/>
    </source>
</evidence>
<dbReference type="InterPro" id="IPR050330">
    <property type="entry name" value="Bact_OuterMem_StrucFunc"/>
</dbReference>
<dbReference type="EMBL" id="PYMH01000013">
    <property type="protein sequence ID" value="PSU31793.1"/>
    <property type="molecule type" value="Genomic_DNA"/>
</dbReference>
<dbReference type="InterPro" id="IPR006664">
    <property type="entry name" value="OMP_bac"/>
</dbReference>
<reference evidence="6 7" key="1">
    <citation type="submission" date="2018-03" db="EMBL/GenBank/DDBJ databases">
        <title>Whole genome sequencing of Histamine producing bacteria.</title>
        <authorList>
            <person name="Butler K."/>
        </authorList>
    </citation>
    <scope>NUCLEOTIDE SEQUENCE [LARGE SCALE GENOMIC DNA]</scope>
    <source>
        <strain evidence="6 7">JCM 13586</strain>
    </source>
</reference>
<organism evidence="6 7">
    <name type="scientific">Photobacterium lutimaris</name>
    <dbReference type="NCBI Taxonomy" id="388278"/>
    <lineage>
        <taxon>Bacteria</taxon>
        <taxon>Pseudomonadati</taxon>
        <taxon>Pseudomonadota</taxon>
        <taxon>Gammaproteobacteria</taxon>
        <taxon>Vibrionales</taxon>
        <taxon>Vibrionaceae</taxon>
        <taxon>Photobacterium</taxon>
    </lineage>
</organism>
<dbReference type="Pfam" id="PF00691">
    <property type="entry name" value="OmpA"/>
    <property type="match status" value="1"/>
</dbReference>
<evidence type="ECO:0000256" key="3">
    <source>
        <dbReference type="ARBA" id="ARBA00023237"/>
    </source>
</evidence>
<dbReference type="PANTHER" id="PTHR30329:SF21">
    <property type="entry name" value="LIPOPROTEIN YIAD-RELATED"/>
    <property type="match status" value="1"/>
</dbReference>
<dbReference type="AlphaFoldDB" id="A0A2T3ITW7"/>
<evidence type="ECO:0000313" key="6">
    <source>
        <dbReference type="EMBL" id="PSU31793.1"/>
    </source>
</evidence>
<sequence>MNLFSKTIITAAVCLGLTACSSAPTEPELRLRNVTYTADSRINGYFDDQEEIITQIFRDYTVERTDNREIRITIPSAYGFNTGSSAMNRDLRDSIGSLASLLNDFPETSISVKGHTDSVGNFQYNLGLSQERADAVVEQLVKGRVHPFRLATTAEAWEMPRCSNETVIGKNCNRRVEIYVRDIALD</sequence>